<name>A0A1H4M7D5_9PSED</name>
<dbReference type="AlphaFoldDB" id="A0A1H4M7D5"/>
<gene>
    <name evidence="1" type="ORF">SAMN05216178_2254</name>
</gene>
<dbReference type="EMBL" id="FNTJ01000001">
    <property type="protein sequence ID" value="SEB78658.1"/>
    <property type="molecule type" value="Genomic_DNA"/>
</dbReference>
<reference evidence="2" key="1">
    <citation type="submission" date="2016-10" db="EMBL/GenBank/DDBJ databases">
        <authorList>
            <person name="Varghese N."/>
            <person name="Submissions S."/>
        </authorList>
    </citation>
    <scope>NUCLEOTIDE SEQUENCE [LARGE SCALE GENOMIC DNA]</scope>
    <source>
        <strain evidence="2">DSM 9751</strain>
    </source>
</reference>
<keyword evidence="2" id="KW-1185">Reference proteome</keyword>
<organism evidence="1 2">
    <name type="scientific">Pseudomonas saponiphila</name>
    <dbReference type="NCBI Taxonomy" id="556534"/>
    <lineage>
        <taxon>Bacteria</taxon>
        <taxon>Pseudomonadati</taxon>
        <taxon>Pseudomonadota</taxon>
        <taxon>Gammaproteobacteria</taxon>
        <taxon>Pseudomonadales</taxon>
        <taxon>Pseudomonadaceae</taxon>
        <taxon>Pseudomonas</taxon>
    </lineage>
</organism>
<accession>A0A1H4M7D5</accession>
<dbReference type="RefSeq" id="WP_025129945.1">
    <property type="nucleotide sequence ID" value="NZ_FNTJ01000001.1"/>
</dbReference>
<evidence type="ECO:0000313" key="2">
    <source>
        <dbReference type="Proteomes" id="UP000198982"/>
    </source>
</evidence>
<evidence type="ECO:0000313" key="1">
    <source>
        <dbReference type="EMBL" id="SEB78658.1"/>
    </source>
</evidence>
<protein>
    <submittedName>
        <fullName evidence="1">Uncharacterized protein</fullName>
    </submittedName>
</protein>
<sequence length="76" mass="8532">MSKKPTNKLIAEVSGLTEVQVGMHLAELKQQANGDWLAYFGIEIEQYPEACNKLEPSKIVRIPVDLANNWYDRGNG</sequence>
<proteinExistence type="predicted"/>
<dbReference type="Proteomes" id="UP000198982">
    <property type="component" value="Unassembled WGS sequence"/>
</dbReference>